<dbReference type="Proteomes" id="UP001185331">
    <property type="component" value="Unassembled WGS sequence"/>
</dbReference>
<name>A0AAE3XAX7_9DEIO</name>
<sequence length="31" mass="3412">MPAQQAQVQVRGSQQVPHAQGGQVWQVLQVQ</sequence>
<comment type="caution">
    <text evidence="2">The sequence shown here is derived from an EMBL/GenBank/DDBJ whole genome shotgun (WGS) entry which is preliminary data.</text>
</comment>
<reference evidence="2" key="1">
    <citation type="submission" date="2023-07" db="EMBL/GenBank/DDBJ databases">
        <title>Sorghum-associated microbial communities from plants grown in Nebraska, USA.</title>
        <authorList>
            <person name="Schachtman D."/>
        </authorList>
    </citation>
    <scope>NUCLEOTIDE SEQUENCE</scope>
    <source>
        <strain evidence="2">BE330</strain>
    </source>
</reference>
<gene>
    <name evidence="2" type="ORF">J2Y00_001978</name>
</gene>
<dbReference type="AlphaFoldDB" id="A0AAE3XAX7"/>
<evidence type="ECO:0000256" key="1">
    <source>
        <dbReference type="SAM" id="MobiDB-lite"/>
    </source>
</evidence>
<organism evidence="2 3">
    <name type="scientific">Deinococcus soli</name>
    <name type="common">ex Cha et al. 2016</name>
    <dbReference type="NCBI Taxonomy" id="1309411"/>
    <lineage>
        <taxon>Bacteria</taxon>
        <taxon>Thermotogati</taxon>
        <taxon>Deinococcota</taxon>
        <taxon>Deinococci</taxon>
        <taxon>Deinococcales</taxon>
        <taxon>Deinococcaceae</taxon>
        <taxon>Deinococcus</taxon>
    </lineage>
</organism>
<accession>A0AAE3XAX7</accession>
<feature type="region of interest" description="Disordered" evidence="1">
    <location>
        <begin position="1"/>
        <end position="20"/>
    </location>
</feature>
<evidence type="ECO:0000313" key="2">
    <source>
        <dbReference type="EMBL" id="MDR6218415.1"/>
    </source>
</evidence>
<dbReference type="EMBL" id="JAVDQK010000004">
    <property type="protein sequence ID" value="MDR6218415.1"/>
    <property type="molecule type" value="Genomic_DNA"/>
</dbReference>
<proteinExistence type="predicted"/>
<protein>
    <submittedName>
        <fullName evidence="2">Uncharacterized protein</fullName>
    </submittedName>
</protein>
<evidence type="ECO:0000313" key="3">
    <source>
        <dbReference type="Proteomes" id="UP001185331"/>
    </source>
</evidence>